<sequence>MIRDLPIIPKRKDMCKMFCTDLSSDVQRRRTELLKLQQSILELDVRENGVGVLEEVVRFVDEQLVAEPSFDGILVDRKVLARPRISFWHRSRVKKALSDL</sequence>
<dbReference type="AlphaFoldDB" id="A0A8H7AME9"/>
<organism evidence="1 2">
    <name type="scientific">Endocarpon pusillum</name>
    <dbReference type="NCBI Taxonomy" id="364733"/>
    <lineage>
        <taxon>Eukaryota</taxon>
        <taxon>Fungi</taxon>
        <taxon>Dikarya</taxon>
        <taxon>Ascomycota</taxon>
        <taxon>Pezizomycotina</taxon>
        <taxon>Eurotiomycetes</taxon>
        <taxon>Chaetothyriomycetidae</taxon>
        <taxon>Verrucariales</taxon>
        <taxon>Verrucariaceae</taxon>
        <taxon>Endocarpon</taxon>
    </lineage>
</organism>
<evidence type="ECO:0000313" key="2">
    <source>
        <dbReference type="Proteomes" id="UP000606974"/>
    </source>
</evidence>
<accession>A0A8H7AME9</accession>
<evidence type="ECO:0000313" key="1">
    <source>
        <dbReference type="EMBL" id="KAF7511890.1"/>
    </source>
</evidence>
<protein>
    <submittedName>
        <fullName evidence="1">Uncharacterized protein</fullName>
    </submittedName>
</protein>
<gene>
    <name evidence="1" type="ORF">GJ744_003123</name>
</gene>
<comment type="caution">
    <text evidence="1">The sequence shown here is derived from an EMBL/GenBank/DDBJ whole genome shotgun (WGS) entry which is preliminary data.</text>
</comment>
<name>A0A8H7AME9_9EURO</name>
<proteinExistence type="predicted"/>
<keyword evidence="2" id="KW-1185">Reference proteome</keyword>
<reference evidence="1" key="1">
    <citation type="submission" date="2020-02" db="EMBL/GenBank/DDBJ databases">
        <authorList>
            <person name="Palmer J.M."/>
        </authorList>
    </citation>
    <scope>NUCLEOTIDE SEQUENCE</scope>
    <source>
        <strain evidence="1">EPUS1.4</strain>
        <tissue evidence="1">Thallus</tissue>
    </source>
</reference>
<dbReference type="EMBL" id="JAACFV010000016">
    <property type="protein sequence ID" value="KAF7511890.1"/>
    <property type="molecule type" value="Genomic_DNA"/>
</dbReference>
<dbReference type="Proteomes" id="UP000606974">
    <property type="component" value="Unassembled WGS sequence"/>
</dbReference>